<feature type="chain" id="PRO_5002983445" evidence="1">
    <location>
        <begin position="22"/>
        <end position="306"/>
    </location>
</feature>
<dbReference type="EMBL" id="CP001706">
    <property type="protein sequence ID" value="ACV09896.1"/>
    <property type="molecule type" value="Genomic_DNA"/>
</dbReference>
<evidence type="ECO:0000256" key="1">
    <source>
        <dbReference type="SAM" id="SignalP"/>
    </source>
</evidence>
<gene>
    <name evidence="3" type="ordered locus">Jden_2261</name>
</gene>
<protein>
    <submittedName>
        <fullName evidence="3">Substrate-binding region of ABC-type glycine betaine transport system</fullName>
    </submittedName>
</protein>
<reference evidence="3 4" key="1">
    <citation type="journal article" date="2009" name="Stand. Genomic Sci.">
        <title>Complete genome sequence of Jonesia denitrificans type strain (Prevot 55134).</title>
        <authorList>
            <person name="Pukall R."/>
            <person name="Gehrich-Schroter G."/>
            <person name="Lapidus A."/>
            <person name="Nolan M."/>
            <person name="Glavina Del Rio T."/>
            <person name="Lucas S."/>
            <person name="Chen F."/>
            <person name="Tice H."/>
            <person name="Pitluck S."/>
            <person name="Cheng J.F."/>
            <person name="Copeland A."/>
            <person name="Saunders E."/>
            <person name="Brettin T."/>
            <person name="Detter J.C."/>
            <person name="Bruce D."/>
            <person name="Goodwin L."/>
            <person name="Pati A."/>
            <person name="Ivanova N."/>
            <person name="Mavromatis K."/>
            <person name="Ovchinnikova G."/>
            <person name="Chen A."/>
            <person name="Palaniappan K."/>
            <person name="Land M."/>
            <person name="Hauser L."/>
            <person name="Chang Y.J."/>
            <person name="Jeffries C.D."/>
            <person name="Chain P."/>
            <person name="Goker M."/>
            <person name="Bristow J."/>
            <person name="Eisen J.A."/>
            <person name="Markowitz V."/>
            <person name="Hugenholtz P."/>
            <person name="Kyrpides N.C."/>
            <person name="Klenk H.P."/>
            <person name="Han C."/>
        </authorList>
    </citation>
    <scope>NUCLEOTIDE SEQUENCE [LARGE SCALE GENOMIC DNA]</scope>
    <source>
        <strain evidence="4">ATCC 14870 / DSM 20603 / BCRC 15368 / CIP 55.134 / JCM 11481 / NBRC 15587 / NCTC 10816 / Prevot 55134</strain>
    </source>
</reference>
<dbReference type="Proteomes" id="UP000000628">
    <property type="component" value="Chromosome"/>
</dbReference>
<dbReference type="InterPro" id="IPR007210">
    <property type="entry name" value="ABC_Gly_betaine_transp_sub-bd"/>
</dbReference>
<dbReference type="Gene3D" id="3.40.190.10">
    <property type="entry name" value="Periplasmic binding protein-like II"/>
    <property type="match status" value="1"/>
</dbReference>
<dbReference type="STRING" id="471856.Jden_2261"/>
<dbReference type="CDD" id="cd13606">
    <property type="entry name" value="PBP2_ProX_like"/>
    <property type="match status" value="1"/>
</dbReference>
<dbReference type="RefSeq" id="WP_015772524.1">
    <property type="nucleotide sequence ID" value="NC_013174.1"/>
</dbReference>
<organism evidence="3 4">
    <name type="scientific">Jonesia denitrificans (strain ATCC 14870 / DSM 20603 / BCRC 15368 / CIP 55.134 / JCM 11481 / NBRC 15587 / NCTC 10816 / Prevot 55134)</name>
    <name type="common">Listeria denitrificans</name>
    <dbReference type="NCBI Taxonomy" id="471856"/>
    <lineage>
        <taxon>Bacteria</taxon>
        <taxon>Bacillati</taxon>
        <taxon>Actinomycetota</taxon>
        <taxon>Actinomycetes</taxon>
        <taxon>Micrococcales</taxon>
        <taxon>Jonesiaceae</taxon>
        <taxon>Jonesia</taxon>
    </lineage>
</organism>
<dbReference type="GO" id="GO:0043190">
    <property type="term" value="C:ATP-binding cassette (ABC) transporter complex"/>
    <property type="evidence" value="ECO:0007669"/>
    <property type="project" value="InterPro"/>
</dbReference>
<keyword evidence="4" id="KW-1185">Reference proteome</keyword>
<dbReference type="PROSITE" id="PS51257">
    <property type="entry name" value="PROKAR_LIPOPROTEIN"/>
    <property type="match status" value="1"/>
</dbReference>
<dbReference type="Pfam" id="PF04069">
    <property type="entry name" value="OpuAC"/>
    <property type="match status" value="1"/>
</dbReference>
<name>C7R208_JONDD</name>
<dbReference type="eggNOG" id="COG1732">
    <property type="taxonomic scope" value="Bacteria"/>
</dbReference>
<feature type="domain" description="ABC-type glycine betaine transport system substrate-binding" evidence="2">
    <location>
        <begin position="41"/>
        <end position="300"/>
    </location>
</feature>
<dbReference type="OrthoDB" id="9781705at2"/>
<dbReference type="GO" id="GO:0022857">
    <property type="term" value="F:transmembrane transporter activity"/>
    <property type="evidence" value="ECO:0007669"/>
    <property type="project" value="InterPro"/>
</dbReference>
<evidence type="ECO:0000313" key="4">
    <source>
        <dbReference type="Proteomes" id="UP000000628"/>
    </source>
</evidence>
<evidence type="ECO:0000259" key="2">
    <source>
        <dbReference type="Pfam" id="PF04069"/>
    </source>
</evidence>
<dbReference type="KEGG" id="jde:Jden_2261"/>
<dbReference type="Gene3D" id="3.40.190.120">
    <property type="entry name" value="Osmoprotection protein (prox), domain 2"/>
    <property type="match status" value="1"/>
</dbReference>
<keyword evidence="1" id="KW-0732">Signal</keyword>
<dbReference type="AlphaFoldDB" id="C7R208"/>
<sequence>MKRSLLSVVALVGVGVLGACGSSDTFDVDPTQASGSGSSEAIVIGSQDYYSSEIIAETYAQALESHGYEVQRDFRIGQREIYMSDVESGKLDLFPEYTGPLLQYWQPDTEARLSEDVYEALVAAAPESISVLDQSPATDQDSYVVTQEFAQEYGLTTIADLAKVDEPLVLGGNSELETRPNGPSGLKEFYGVEVSFTPIEDGGGPLTVKALQDGDVQLAVIYTADPSIDRNNLVTLEDPEGLFLASHVVPLASDNVDADARAVINEISAAMSPEILRELNDRSITDQAPAETIARDWLTQTGLLAE</sequence>
<proteinExistence type="predicted"/>
<dbReference type="SUPFAM" id="SSF53850">
    <property type="entry name" value="Periplasmic binding protein-like II"/>
    <property type="match status" value="1"/>
</dbReference>
<dbReference type="HOGENOM" id="CLU_038355_1_2_11"/>
<accession>C7R208</accession>
<feature type="signal peptide" evidence="1">
    <location>
        <begin position="1"/>
        <end position="21"/>
    </location>
</feature>
<evidence type="ECO:0000313" key="3">
    <source>
        <dbReference type="EMBL" id="ACV09896.1"/>
    </source>
</evidence>